<sequence length="64" mass="7562">MTIEKTREYEAYIAIVTRKGNETNEKSRLSRAPVKEILKVWGTNPNIFSNYFYFDPIITIKKSF</sequence>
<organism evidence="1 2">
    <name type="scientific">Virgibacillus dokdonensis</name>
    <dbReference type="NCBI Taxonomy" id="302167"/>
    <lineage>
        <taxon>Bacteria</taxon>
        <taxon>Bacillati</taxon>
        <taxon>Bacillota</taxon>
        <taxon>Bacilli</taxon>
        <taxon>Bacillales</taxon>
        <taxon>Bacillaceae</taxon>
        <taxon>Virgibacillus</taxon>
    </lineage>
</organism>
<dbReference type="EMBL" id="JAZHPM010000001">
    <property type="protein sequence ID" value="MEF2290549.1"/>
    <property type="molecule type" value="Genomic_DNA"/>
</dbReference>
<gene>
    <name evidence="1" type="ORF">V2W34_00820</name>
</gene>
<comment type="caution">
    <text evidence="1">The sequence shown here is derived from an EMBL/GenBank/DDBJ whole genome shotgun (WGS) entry which is preliminary data.</text>
</comment>
<dbReference type="Proteomes" id="UP001356080">
    <property type="component" value="Unassembled WGS sequence"/>
</dbReference>
<protein>
    <submittedName>
        <fullName evidence="1">Uncharacterized protein</fullName>
    </submittedName>
</protein>
<reference evidence="1 2" key="1">
    <citation type="submission" date="2024-01" db="EMBL/GenBank/DDBJ databases">
        <title>Survival strategy associated with biotechnological potential of Virgibacillus dokdonensis T4.6 isolated from salt-fermented shrimp paste.</title>
        <authorList>
            <person name="Doan T.V."/>
            <person name="Quach N.T."/>
            <person name="Phi Q.-T."/>
        </authorList>
    </citation>
    <scope>NUCLEOTIDE SEQUENCE [LARGE SCALE GENOMIC DNA]</scope>
    <source>
        <strain evidence="1 2">T4.6</strain>
    </source>
</reference>
<keyword evidence="2" id="KW-1185">Reference proteome</keyword>
<accession>A0ABU7VB66</accession>
<evidence type="ECO:0000313" key="2">
    <source>
        <dbReference type="Proteomes" id="UP001356080"/>
    </source>
</evidence>
<proteinExistence type="predicted"/>
<evidence type="ECO:0000313" key="1">
    <source>
        <dbReference type="EMBL" id="MEF2290549.1"/>
    </source>
</evidence>
<dbReference type="RefSeq" id="WP_331804356.1">
    <property type="nucleotide sequence ID" value="NZ_JAZHPM010000001.1"/>
</dbReference>
<name>A0ABU7VB66_9BACI</name>